<sequence length="116" mass="12422">MNRKGAMYLTCAILFEVCGSTMLKYSEGFTILWPSIGVVIGFLTSFTCLGLALKSMSLSTAYAIWSGVGTALTACIGILLFEEQINALKITALLFIIVGVAILNKSNSEQVKTVES</sequence>
<dbReference type="InterPro" id="IPR000390">
    <property type="entry name" value="Small_drug/metabolite_transptr"/>
</dbReference>
<feature type="transmembrane region" description="Helical" evidence="8">
    <location>
        <begin position="60"/>
        <end position="81"/>
    </location>
</feature>
<dbReference type="GO" id="GO:0022857">
    <property type="term" value="F:transmembrane transporter activity"/>
    <property type="evidence" value="ECO:0007669"/>
    <property type="project" value="InterPro"/>
</dbReference>
<dbReference type="SUPFAM" id="SSF103481">
    <property type="entry name" value="Multidrug resistance efflux transporter EmrE"/>
    <property type="match status" value="1"/>
</dbReference>
<name>A0A9J6ZI73_9BACL</name>
<evidence type="ECO:0000256" key="7">
    <source>
        <dbReference type="RuleBase" id="RU003942"/>
    </source>
</evidence>
<dbReference type="FunFam" id="1.10.3730.20:FF:000001">
    <property type="entry name" value="Quaternary ammonium compound resistance transporter SugE"/>
    <property type="match status" value="1"/>
</dbReference>
<dbReference type="PANTHER" id="PTHR30561">
    <property type="entry name" value="SMR FAMILY PROTON-DEPENDENT DRUG EFFLUX TRANSPORTER SUGE"/>
    <property type="match status" value="1"/>
</dbReference>
<feature type="transmembrane region" description="Helical" evidence="8">
    <location>
        <begin position="31"/>
        <end position="53"/>
    </location>
</feature>
<organism evidence="9 10">
    <name type="scientific">Candidatus Pristimantibacillus lignocellulolyticus</name>
    <dbReference type="NCBI Taxonomy" id="2994561"/>
    <lineage>
        <taxon>Bacteria</taxon>
        <taxon>Bacillati</taxon>
        <taxon>Bacillota</taxon>
        <taxon>Bacilli</taxon>
        <taxon>Bacillales</taxon>
        <taxon>Paenibacillaceae</taxon>
        <taxon>Candidatus Pristimantibacillus</taxon>
    </lineage>
</organism>
<protein>
    <submittedName>
        <fullName evidence="9">Multidrug efflux SMR transporter</fullName>
    </submittedName>
</protein>
<dbReference type="GO" id="GO:0005886">
    <property type="term" value="C:plasma membrane"/>
    <property type="evidence" value="ECO:0007669"/>
    <property type="project" value="UniProtKB-SubCell"/>
</dbReference>
<dbReference type="Proteomes" id="UP001056756">
    <property type="component" value="Chromosome"/>
</dbReference>
<evidence type="ECO:0000256" key="4">
    <source>
        <dbReference type="ARBA" id="ARBA00022692"/>
    </source>
</evidence>
<dbReference type="InterPro" id="IPR037185">
    <property type="entry name" value="EmrE-like"/>
</dbReference>
<evidence type="ECO:0000256" key="1">
    <source>
        <dbReference type="ARBA" id="ARBA00004651"/>
    </source>
</evidence>
<dbReference type="Pfam" id="PF00893">
    <property type="entry name" value="Multi_Drug_Res"/>
    <property type="match status" value="1"/>
</dbReference>
<reference evidence="9" key="1">
    <citation type="submission" date="2022-05" db="EMBL/GenBank/DDBJ databases">
        <title>Novel bacterial taxa in a minimal lignocellulolytic consortium and its capacity to transform plastics disclosed by genome-resolved metagenomics.</title>
        <authorList>
            <person name="Rodriguez C.A.D."/>
            <person name="Diaz-Garcia L."/>
            <person name="Herrera K."/>
            <person name="Tarazona N.A."/>
            <person name="Sproer C."/>
            <person name="Overmann J."/>
            <person name="Jimenez D.J."/>
        </authorList>
    </citation>
    <scope>NUCLEOTIDE SEQUENCE</scope>
    <source>
        <strain evidence="9">MAG5</strain>
    </source>
</reference>
<keyword evidence="5 8" id="KW-1133">Transmembrane helix</keyword>
<feature type="transmembrane region" description="Helical" evidence="8">
    <location>
        <begin position="87"/>
        <end position="103"/>
    </location>
</feature>
<gene>
    <name evidence="9" type="ORF">NAG76_05750</name>
</gene>
<evidence type="ECO:0000256" key="8">
    <source>
        <dbReference type="SAM" id="Phobius"/>
    </source>
</evidence>
<accession>A0A9J6ZI73</accession>
<dbReference type="Gene3D" id="1.10.3730.20">
    <property type="match status" value="1"/>
</dbReference>
<dbReference type="InterPro" id="IPR045324">
    <property type="entry name" value="Small_multidrug_res"/>
</dbReference>
<keyword evidence="4 7" id="KW-0812">Transmembrane</keyword>
<evidence type="ECO:0000256" key="2">
    <source>
        <dbReference type="ARBA" id="ARBA00022448"/>
    </source>
</evidence>
<proteinExistence type="inferred from homology"/>
<dbReference type="AlphaFoldDB" id="A0A9J6ZI73"/>
<evidence type="ECO:0000256" key="5">
    <source>
        <dbReference type="ARBA" id="ARBA00022989"/>
    </source>
</evidence>
<comment type="similarity">
    <text evidence="7">Belongs to the drug/metabolite transporter (DMT) superfamily. Small multidrug resistance (SMR) (TC 2.A.7.1) family.</text>
</comment>
<keyword evidence="3" id="KW-1003">Cell membrane</keyword>
<evidence type="ECO:0000313" key="9">
    <source>
        <dbReference type="EMBL" id="URN95748.1"/>
    </source>
</evidence>
<dbReference type="EMBL" id="CP097899">
    <property type="protein sequence ID" value="URN95748.1"/>
    <property type="molecule type" value="Genomic_DNA"/>
</dbReference>
<keyword evidence="6 8" id="KW-0472">Membrane</keyword>
<dbReference type="KEGG" id="plig:NAG76_05750"/>
<evidence type="ECO:0000256" key="6">
    <source>
        <dbReference type="ARBA" id="ARBA00023136"/>
    </source>
</evidence>
<dbReference type="PANTHER" id="PTHR30561:SF1">
    <property type="entry name" value="MULTIDRUG TRANSPORTER EMRE"/>
    <property type="match status" value="1"/>
</dbReference>
<comment type="subcellular location">
    <subcellularLocation>
        <location evidence="1 7">Cell membrane</location>
        <topology evidence="1 7">Multi-pass membrane protein</topology>
    </subcellularLocation>
</comment>
<keyword evidence="2" id="KW-0813">Transport</keyword>
<evidence type="ECO:0000256" key="3">
    <source>
        <dbReference type="ARBA" id="ARBA00022475"/>
    </source>
</evidence>
<evidence type="ECO:0000313" key="10">
    <source>
        <dbReference type="Proteomes" id="UP001056756"/>
    </source>
</evidence>